<dbReference type="Gene3D" id="1.10.150.130">
    <property type="match status" value="1"/>
</dbReference>
<keyword evidence="3" id="KW-0229">DNA integration</keyword>
<sequence length="316" mass="37253">MNKLTRAELQKDVNSCFEEFQRFNQLKNLSEASIRSYKYNMVRFFEFLKSVDITFINQVTKNVVQEFTLYLRSKHIKSITINTHLKAVRAFLYFCMEKEYLPPFKINLIKQEEEIIETYTDDDIQKLIAKPNLKKCSFVEYRDWVMINYFIETGNRLRSVVNIKVSDVSFTERRIIVRVTKNREQLITPLTKTLMNILPPYIELWGLSDDSYLFPAFTGEKINENSVKQSIARYNRKRGVSITSIHAFRHTFARNYIITGGSAFKLQSLLGHKDLEMTRHYVHLFGEDLASDIDEHSIIERIKPTSSRLTKSKRCL</sequence>
<dbReference type="RefSeq" id="WP_135660092.1">
    <property type="nucleotide sequence ID" value="NZ_SRMQ01000008.1"/>
</dbReference>
<dbReference type="InterPro" id="IPR002104">
    <property type="entry name" value="Integrase_catalytic"/>
</dbReference>
<dbReference type="GO" id="GO:0006310">
    <property type="term" value="P:DNA recombination"/>
    <property type="evidence" value="ECO:0007669"/>
    <property type="project" value="UniProtKB-KW"/>
</dbReference>
<dbReference type="EMBL" id="SRMQ01000008">
    <property type="protein sequence ID" value="TGJ76139.1"/>
    <property type="molecule type" value="Genomic_DNA"/>
</dbReference>
<dbReference type="InterPro" id="IPR013762">
    <property type="entry name" value="Integrase-like_cat_sf"/>
</dbReference>
<dbReference type="PROSITE" id="PS51900">
    <property type="entry name" value="CB"/>
    <property type="match status" value="1"/>
</dbReference>
<dbReference type="Pfam" id="PF00589">
    <property type="entry name" value="Phage_integrase"/>
    <property type="match status" value="1"/>
</dbReference>
<comment type="similarity">
    <text evidence="2">Belongs to the 'phage' integrase family.</text>
</comment>
<organism evidence="9 10">
    <name type="scientific">Caproiciproducens galactitolivorans</name>
    <dbReference type="NCBI Taxonomy" id="642589"/>
    <lineage>
        <taxon>Bacteria</taxon>
        <taxon>Bacillati</taxon>
        <taxon>Bacillota</taxon>
        <taxon>Clostridia</taxon>
        <taxon>Eubacteriales</taxon>
        <taxon>Acutalibacteraceae</taxon>
        <taxon>Caproiciproducens</taxon>
    </lineage>
</organism>
<dbReference type="InterPro" id="IPR004107">
    <property type="entry name" value="Integrase_SAM-like_N"/>
</dbReference>
<feature type="domain" description="Core-binding (CB)" evidence="8">
    <location>
        <begin position="11"/>
        <end position="96"/>
    </location>
</feature>
<comment type="function">
    <text evidence="1">Site-specific tyrosine recombinase, which acts by catalyzing the cutting and rejoining of the recombining DNA molecules.</text>
</comment>
<evidence type="ECO:0000256" key="2">
    <source>
        <dbReference type="ARBA" id="ARBA00008857"/>
    </source>
</evidence>
<evidence type="ECO:0000256" key="1">
    <source>
        <dbReference type="ARBA" id="ARBA00003283"/>
    </source>
</evidence>
<dbReference type="InterPro" id="IPR044068">
    <property type="entry name" value="CB"/>
</dbReference>
<dbReference type="PANTHER" id="PTHR30349">
    <property type="entry name" value="PHAGE INTEGRASE-RELATED"/>
    <property type="match status" value="1"/>
</dbReference>
<evidence type="ECO:0000256" key="5">
    <source>
        <dbReference type="ARBA" id="ARBA00023172"/>
    </source>
</evidence>
<dbReference type="GO" id="GO:0015074">
    <property type="term" value="P:DNA integration"/>
    <property type="evidence" value="ECO:0007669"/>
    <property type="project" value="UniProtKB-KW"/>
</dbReference>
<protein>
    <submittedName>
        <fullName evidence="9">Tyrosine recombinase XerD</fullName>
    </submittedName>
</protein>
<dbReference type="Proteomes" id="UP000297714">
    <property type="component" value="Unassembled WGS sequence"/>
</dbReference>
<evidence type="ECO:0000313" key="9">
    <source>
        <dbReference type="EMBL" id="TGJ76139.1"/>
    </source>
</evidence>
<name>A0A4Z0XX92_9FIRM</name>
<reference evidence="9 10" key="1">
    <citation type="submission" date="2019-04" db="EMBL/GenBank/DDBJ databases">
        <authorList>
            <person name="Poehlein A."/>
            <person name="Bengelsdorf F.R."/>
            <person name="Duerre P."/>
            <person name="Daniel R."/>
        </authorList>
    </citation>
    <scope>NUCLEOTIDE SEQUENCE [LARGE SCALE GENOMIC DNA]</scope>
    <source>
        <strain evidence="9 10">BS-1</strain>
    </source>
</reference>
<keyword evidence="4 6" id="KW-0238">DNA-binding</keyword>
<keyword evidence="10" id="KW-1185">Reference proteome</keyword>
<dbReference type="Pfam" id="PF02899">
    <property type="entry name" value="Phage_int_SAM_1"/>
    <property type="match status" value="1"/>
</dbReference>
<evidence type="ECO:0000256" key="6">
    <source>
        <dbReference type="PROSITE-ProRule" id="PRU01248"/>
    </source>
</evidence>
<dbReference type="PANTHER" id="PTHR30349:SF41">
    <property type="entry name" value="INTEGRASE_RECOMBINASE PROTEIN MJ0367-RELATED"/>
    <property type="match status" value="1"/>
</dbReference>
<dbReference type="AlphaFoldDB" id="A0A4Z0XX92"/>
<dbReference type="CDD" id="cd00397">
    <property type="entry name" value="DNA_BRE_C"/>
    <property type="match status" value="1"/>
</dbReference>
<dbReference type="PROSITE" id="PS51898">
    <property type="entry name" value="TYR_RECOMBINASE"/>
    <property type="match status" value="1"/>
</dbReference>
<evidence type="ECO:0000259" key="8">
    <source>
        <dbReference type="PROSITE" id="PS51900"/>
    </source>
</evidence>
<evidence type="ECO:0000313" key="10">
    <source>
        <dbReference type="Proteomes" id="UP000297714"/>
    </source>
</evidence>
<comment type="caution">
    <text evidence="9">The sequence shown here is derived from an EMBL/GenBank/DDBJ whole genome shotgun (WGS) entry which is preliminary data.</text>
</comment>
<dbReference type="SUPFAM" id="SSF56349">
    <property type="entry name" value="DNA breaking-rejoining enzymes"/>
    <property type="match status" value="1"/>
</dbReference>
<dbReference type="InterPro" id="IPR011010">
    <property type="entry name" value="DNA_brk_join_enz"/>
</dbReference>
<gene>
    <name evidence="9" type="primary">xerD_4</name>
    <name evidence="9" type="ORF">CAGA_18600</name>
</gene>
<feature type="domain" description="Tyr recombinase" evidence="7">
    <location>
        <begin position="114"/>
        <end position="294"/>
    </location>
</feature>
<evidence type="ECO:0000256" key="4">
    <source>
        <dbReference type="ARBA" id="ARBA00023125"/>
    </source>
</evidence>
<dbReference type="InterPro" id="IPR050090">
    <property type="entry name" value="Tyrosine_recombinase_XerCD"/>
</dbReference>
<evidence type="ECO:0000256" key="3">
    <source>
        <dbReference type="ARBA" id="ARBA00022908"/>
    </source>
</evidence>
<keyword evidence="5" id="KW-0233">DNA recombination</keyword>
<dbReference type="InterPro" id="IPR010998">
    <property type="entry name" value="Integrase_recombinase_N"/>
</dbReference>
<evidence type="ECO:0000259" key="7">
    <source>
        <dbReference type="PROSITE" id="PS51898"/>
    </source>
</evidence>
<dbReference type="GO" id="GO:0003677">
    <property type="term" value="F:DNA binding"/>
    <property type="evidence" value="ECO:0007669"/>
    <property type="project" value="UniProtKB-UniRule"/>
</dbReference>
<accession>A0A4Z0XX92</accession>
<dbReference type="Gene3D" id="1.10.443.10">
    <property type="entry name" value="Intergrase catalytic core"/>
    <property type="match status" value="1"/>
</dbReference>
<proteinExistence type="inferred from homology"/>
<dbReference type="OrthoDB" id="107900at2"/>